<feature type="transmembrane region" description="Helical" evidence="13">
    <location>
        <begin position="216"/>
        <end position="241"/>
    </location>
</feature>
<evidence type="ECO:0000256" key="2">
    <source>
        <dbReference type="ARBA" id="ARBA00022527"/>
    </source>
</evidence>
<gene>
    <name evidence="16" type="ORF">SORBI_3003G082401</name>
</gene>
<evidence type="ECO:0000256" key="3">
    <source>
        <dbReference type="ARBA" id="ARBA00022679"/>
    </source>
</evidence>
<protein>
    <recommendedName>
        <fullName evidence="15">Protein kinase domain-containing protein</fullName>
    </recommendedName>
</protein>
<feature type="signal peptide" evidence="14">
    <location>
        <begin position="1"/>
        <end position="24"/>
    </location>
</feature>
<evidence type="ECO:0000256" key="14">
    <source>
        <dbReference type="SAM" id="SignalP"/>
    </source>
</evidence>
<keyword evidence="9 13" id="KW-1133">Transmembrane helix</keyword>
<name>A0A1W0VW72_SORBI</name>
<dbReference type="InterPro" id="IPR045874">
    <property type="entry name" value="LRK10/LRL21-25-like"/>
</dbReference>
<reference evidence="16 17" key="1">
    <citation type="journal article" date="2009" name="Nature">
        <title>The Sorghum bicolor genome and the diversification of grasses.</title>
        <authorList>
            <person name="Paterson A.H."/>
            <person name="Bowers J.E."/>
            <person name="Bruggmann R."/>
            <person name="Dubchak I."/>
            <person name="Grimwood J."/>
            <person name="Gundlach H."/>
            <person name="Haberer G."/>
            <person name="Hellsten U."/>
            <person name="Mitros T."/>
            <person name="Poliakov A."/>
            <person name="Schmutz J."/>
            <person name="Spannagl M."/>
            <person name="Tang H."/>
            <person name="Wang X."/>
            <person name="Wicker T."/>
            <person name="Bharti A.K."/>
            <person name="Chapman J."/>
            <person name="Feltus F.A."/>
            <person name="Gowik U."/>
            <person name="Grigoriev I.V."/>
            <person name="Lyons E."/>
            <person name="Maher C.A."/>
            <person name="Martis M."/>
            <person name="Narechania A."/>
            <person name="Otillar R.P."/>
            <person name="Penning B.W."/>
            <person name="Salamov A.A."/>
            <person name="Wang Y."/>
            <person name="Zhang L."/>
            <person name="Carpita N.C."/>
            <person name="Freeling M."/>
            <person name="Gingle A.R."/>
            <person name="Hash C.T."/>
            <person name="Keller B."/>
            <person name="Klein P."/>
            <person name="Kresovich S."/>
            <person name="McCann M.C."/>
            <person name="Ming R."/>
            <person name="Peterson D.G."/>
            <person name="Mehboob-ur-Rahman"/>
            <person name="Ware D."/>
            <person name="Westhoff P."/>
            <person name="Mayer K.F."/>
            <person name="Messing J."/>
            <person name="Rokhsar D.S."/>
        </authorList>
    </citation>
    <scope>NUCLEOTIDE SEQUENCE [LARGE SCALE GENOMIC DNA]</scope>
    <source>
        <strain evidence="17">cv. BTx623</strain>
    </source>
</reference>
<dbReference type="AlphaFoldDB" id="A0A1W0VW72"/>
<evidence type="ECO:0000256" key="5">
    <source>
        <dbReference type="ARBA" id="ARBA00022729"/>
    </source>
</evidence>
<feature type="chain" id="PRO_5012325493" description="Protein kinase domain-containing protein" evidence="14">
    <location>
        <begin position="25"/>
        <end position="597"/>
    </location>
</feature>
<organism evidence="16 17">
    <name type="scientific">Sorghum bicolor</name>
    <name type="common">Sorghum</name>
    <name type="synonym">Sorghum vulgare</name>
    <dbReference type="NCBI Taxonomy" id="4558"/>
    <lineage>
        <taxon>Eukaryota</taxon>
        <taxon>Viridiplantae</taxon>
        <taxon>Streptophyta</taxon>
        <taxon>Embryophyta</taxon>
        <taxon>Tracheophyta</taxon>
        <taxon>Spermatophyta</taxon>
        <taxon>Magnoliopsida</taxon>
        <taxon>Liliopsida</taxon>
        <taxon>Poales</taxon>
        <taxon>Poaceae</taxon>
        <taxon>PACMAD clade</taxon>
        <taxon>Panicoideae</taxon>
        <taxon>Andropogonodae</taxon>
        <taxon>Andropogoneae</taxon>
        <taxon>Sorghinae</taxon>
        <taxon>Sorghum</taxon>
    </lineage>
</organism>
<evidence type="ECO:0000256" key="8">
    <source>
        <dbReference type="ARBA" id="ARBA00022840"/>
    </source>
</evidence>
<keyword evidence="10 13" id="KW-0472">Membrane</keyword>
<dbReference type="EMBL" id="CM000762">
    <property type="protein sequence ID" value="OQU86383.1"/>
    <property type="molecule type" value="Genomic_DNA"/>
</dbReference>
<evidence type="ECO:0000256" key="13">
    <source>
        <dbReference type="SAM" id="Phobius"/>
    </source>
</evidence>
<dbReference type="InterPro" id="IPR000719">
    <property type="entry name" value="Prot_kinase_dom"/>
</dbReference>
<dbReference type="Proteomes" id="UP000000768">
    <property type="component" value="Chromosome 3"/>
</dbReference>
<dbReference type="PROSITE" id="PS00107">
    <property type="entry name" value="PROTEIN_KINASE_ATP"/>
    <property type="match status" value="1"/>
</dbReference>
<keyword evidence="6 12" id="KW-0547">Nucleotide-binding</keyword>
<dbReference type="STRING" id="4558.A0A1W0VW72"/>
<dbReference type="GO" id="GO:0005524">
    <property type="term" value="F:ATP binding"/>
    <property type="evidence" value="ECO:0007669"/>
    <property type="project" value="UniProtKB-UniRule"/>
</dbReference>
<keyword evidence="5 14" id="KW-0732">Signal</keyword>
<dbReference type="PROSITE" id="PS50011">
    <property type="entry name" value="PROTEIN_KINASE_DOM"/>
    <property type="match status" value="1"/>
</dbReference>
<dbReference type="Pfam" id="PF07714">
    <property type="entry name" value="PK_Tyr_Ser-Thr"/>
    <property type="match status" value="1"/>
</dbReference>
<dbReference type="InParanoid" id="A0A1W0VW72"/>
<dbReference type="InterPro" id="IPR017441">
    <property type="entry name" value="Protein_kinase_ATP_BS"/>
</dbReference>
<dbReference type="Gene3D" id="1.10.510.10">
    <property type="entry name" value="Transferase(Phosphotransferase) domain 1"/>
    <property type="match status" value="1"/>
</dbReference>
<accession>A0A1W0VW72</accession>
<dbReference type="Gramene" id="OQU86383">
    <property type="protein sequence ID" value="OQU86383"/>
    <property type="gene ID" value="SORBI_3003G082401"/>
</dbReference>
<keyword evidence="3" id="KW-0808">Transferase</keyword>
<dbReference type="InterPro" id="IPR011009">
    <property type="entry name" value="Kinase-like_dom_sf"/>
</dbReference>
<evidence type="ECO:0000256" key="1">
    <source>
        <dbReference type="ARBA" id="ARBA00004479"/>
    </source>
</evidence>
<dbReference type="SUPFAM" id="SSF56112">
    <property type="entry name" value="Protein kinase-like (PK-like)"/>
    <property type="match status" value="1"/>
</dbReference>
<evidence type="ECO:0000256" key="10">
    <source>
        <dbReference type="ARBA" id="ARBA00023136"/>
    </source>
</evidence>
<dbReference type="Gene3D" id="3.30.200.20">
    <property type="entry name" value="Phosphorylase Kinase, domain 1"/>
    <property type="match status" value="1"/>
</dbReference>
<keyword evidence="2" id="KW-0723">Serine/threonine-protein kinase</keyword>
<keyword evidence="11" id="KW-0325">Glycoprotein</keyword>
<dbReference type="FunFam" id="3.30.200.20:FF:000178">
    <property type="entry name" value="serine/threonine-protein kinase PBS1-like"/>
    <property type="match status" value="1"/>
</dbReference>
<keyword evidence="17" id="KW-1185">Reference proteome</keyword>
<evidence type="ECO:0000259" key="15">
    <source>
        <dbReference type="PROSITE" id="PS50011"/>
    </source>
</evidence>
<keyword evidence="8 12" id="KW-0067">ATP-binding</keyword>
<evidence type="ECO:0000256" key="9">
    <source>
        <dbReference type="ARBA" id="ARBA00022989"/>
    </source>
</evidence>
<dbReference type="PANTHER" id="PTHR27009">
    <property type="entry name" value="RUST RESISTANCE KINASE LR10-RELATED"/>
    <property type="match status" value="1"/>
</dbReference>
<feature type="domain" description="Protein kinase" evidence="15">
    <location>
        <begin position="282"/>
        <end position="567"/>
    </location>
</feature>
<evidence type="ECO:0000313" key="16">
    <source>
        <dbReference type="EMBL" id="OQU86383.1"/>
    </source>
</evidence>
<dbReference type="FunFam" id="1.10.510.10:FF:000590">
    <property type="entry name" value="PR5-like receptor kinase"/>
    <property type="match status" value="1"/>
</dbReference>
<keyword evidence="7" id="KW-0418">Kinase</keyword>
<dbReference type="InterPro" id="IPR008271">
    <property type="entry name" value="Ser/Thr_kinase_AS"/>
</dbReference>
<comment type="subcellular location">
    <subcellularLocation>
        <location evidence="1">Membrane</location>
        <topology evidence="1">Single-pass type I membrane protein</topology>
    </subcellularLocation>
</comment>
<evidence type="ECO:0000313" key="17">
    <source>
        <dbReference type="Proteomes" id="UP000000768"/>
    </source>
</evidence>
<evidence type="ECO:0000256" key="7">
    <source>
        <dbReference type="ARBA" id="ARBA00022777"/>
    </source>
</evidence>
<evidence type="ECO:0000256" key="6">
    <source>
        <dbReference type="ARBA" id="ARBA00022741"/>
    </source>
</evidence>
<dbReference type="GO" id="GO:0004674">
    <property type="term" value="F:protein serine/threonine kinase activity"/>
    <property type="evidence" value="ECO:0007669"/>
    <property type="project" value="UniProtKB-KW"/>
</dbReference>
<keyword evidence="4 13" id="KW-0812">Transmembrane</keyword>
<dbReference type="SMART" id="SM00220">
    <property type="entry name" value="S_TKc"/>
    <property type="match status" value="1"/>
</dbReference>
<evidence type="ECO:0000256" key="4">
    <source>
        <dbReference type="ARBA" id="ARBA00022692"/>
    </source>
</evidence>
<dbReference type="PROSITE" id="PS00108">
    <property type="entry name" value="PROTEIN_KINASE_ST"/>
    <property type="match status" value="1"/>
</dbReference>
<evidence type="ECO:0000256" key="11">
    <source>
        <dbReference type="ARBA" id="ARBA00023180"/>
    </source>
</evidence>
<feature type="binding site" evidence="12">
    <location>
        <position position="310"/>
    </location>
    <ligand>
        <name>ATP</name>
        <dbReference type="ChEBI" id="CHEBI:30616"/>
    </ligand>
</feature>
<proteinExistence type="predicted"/>
<sequence length="597" mass="65996">MSPSQVSSVSLAIFLLILPAFSTSSCLTKLPCDSTIEIRPPFFVGTPGLDPACRESINVSCGNLGPELGLLTPSKLLLKEISYNTSTIQVQDVELSVLTNLSCSLMFSFTPPVSDFVGSYSDLEKWFSLISCGDSNLTLFRSMFGDDKAVHQITEPDASCHASPRFEWMLSFSVDVGRIPQVNFSAPSASMRKYLSDCNSPSPGDGGHSKKYGTRLLMAAFISATSGMLLACTFAVLKPLWKKSFLFQRKNHEAEANIELILSRYGIRPKRYRYSELKRITRSFSENLGEGGYGMVFKGELSDGCLVAVKLLHNSRSDGEEFVNEVVSIMNTSHVNIVCLLGFCLEGSKRGLVYEYMPNGSLERYIYSENPKSALGWEKLYGIAIGVARGLDYLHRGCNRRIIHFDVKPHNILLDENYCPKIADFGLAKLCNIKESIVSMAGARGTIGFIAPEVFSRSFGVVSTKSDIYSFGMVLLEMVGGRRNVQVNANNSSQVYFPEWLHDHLSNGGTLETFEVTSTTEEVATKMALIGLWCIQMMPESRPSITKVIDMLERSVTEIEIPPMQFFSCTSEPSIHSINTTSAEDTQNLSFLSHVNK</sequence>
<dbReference type="GO" id="GO:0016020">
    <property type="term" value="C:membrane"/>
    <property type="evidence" value="ECO:0007669"/>
    <property type="project" value="UniProtKB-SubCell"/>
</dbReference>
<dbReference type="InterPro" id="IPR001245">
    <property type="entry name" value="Ser-Thr/Tyr_kinase_cat_dom"/>
</dbReference>
<evidence type="ECO:0000256" key="12">
    <source>
        <dbReference type="PROSITE-ProRule" id="PRU10141"/>
    </source>
</evidence>
<reference evidence="17" key="2">
    <citation type="journal article" date="2018" name="Plant J.">
        <title>The Sorghum bicolor reference genome: improved assembly, gene annotations, a transcriptome atlas, and signatures of genome organization.</title>
        <authorList>
            <person name="McCormick R.F."/>
            <person name="Truong S.K."/>
            <person name="Sreedasyam A."/>
            <person name="Jenkins J."/>
            <person name="Shu S."/>
            <person name="Sims D."/>
            <person name="Kennedy M."/>
            <person name="Amirebrahimi M."/>
            <person name="Weers B.D."/>
            <person name="McKinley B."/>
            <person name="Mattison A."/>
            <person name="Morishige D.T."/>
            <person name="Grimwood J."/>
            <person name="Schmutz J."/>
            <person name="Mullet J.E."/>
        </authorList>
    </citation>
    <scope>NUCLEOTIDE SEQUENCE [LARGE SCALE GENOMIC DNA]</scope>
    <source>
        <strain evidence="17">cv. BTx623</strain>
    </source>
</reference>
<dbReference type="OMA" id="IMNTSHV"/>